<proteinExistence type="predicted"/>
<reference evidence="4" key="1">
    <citation type="submission" date="2021-01" db="EMBL/GenBank/DDBJ databases">
        <authorList>
            <person name="Corre E."/>
            <person name="Pelletier E."/>
            <person name="Niang G."/>
            <person name="Scheremetjew M."/>
            <person name="Finn R."/>
            <person name="Kale V."/>
            <person name="Holt S."/>
            <person name="Cochrane G."/>
            <person name="Meng A."/>
            <person name="Brown T."/>
            <person name="Cohen L."/>
        </authorList>
    </citation>
    <scope>NUCLEOTIDE SEQUENCE</scope>
    <source>
        <strain evidence="4">CCMP443</strain>
    </source>
</reference>
<name>A0A7S0Z2A6_9CRYP</name>
<comment type="subcellular location">
    <subcellularLocation>
        <location evidence="1">Cell projection</location>
    </subcellularLocation>
</comment>
<dbReference type="EMBL" id="HBFN01032066">
    <property type="protein sequence ID" value="CAD8804873.1"/>
    <property type="molecule type" value="Transcribed_RNA"/>
</dbReference>
<sequence length="439" mass="49043">MKVNVVHEGETYVLQCGTGMQRVAWVARVAAQRLGSEGVWCPSDGEVGKPKEFIPGRVFYPDGDEMDTEATIASLVDAAGNKDDADLTLVVELREKPSHGLPSLAARGSEDSVVPPKNSKAAASYHVSRGVRGSVVKRTPAPMPPDHEGHNFDEVYDQIDISDLSKGSDGMILAAVRNVLMNNFASLVDIFVHYARPRQSQGLESEGSELAVNMKQLATFVRTCRLSNENCSFFEIQRACVRPGLLLPQQEEEWSLGIYDADFRLFEFFEALIRIANLKNFGLSATCDQFNKLVHTQILPYATGDDEDRIREMTQEVKVQAVFFHQRNGLKKFFSRRMKLEKPSGARSISLKEFIECLKASEQADDELTPAAVKEIWLATLSFDVRPDLIGEDDTTLEVSLSEFEEVITRCVLQKSKVAEENLSNQTDLFIKRFLRSNP</sequence>
<evidence type="ECO:0000256" key="2">
    <source>
        <dbReference type="ARBA" id="ARBA00023273"/>
    </source>
</evidence>
<dbReference type="PANTHER" id="PTHR46613:SF1">
    <property type="entry name" value="RADIAL SPOKE HEAD 10 HOMOLOG B-RELATED"/>
    <property type="match status" value="1"/>
</dbReference>
<evidence type="ECO:0000256" key="1">
    <source>
        <dbReference type="ARBA" id="ARBA00004316"/>
    </source>
</evidence>
<keyword evidence="2" id="KW-0966">Cell projection</keyword>
<accession>A0A7S0Z2A6</accession>
<gene>
    <name evidence="4" type="ORF">HTEP1355_LOCUS18552</name>
</gene>
<dbReference type="GO" id="GO:0042995">
    <property type="term" value="C:cell projection"/>
    <property type="evidence" value="ECO:0007669"/>
    <property type="project" value="UniProtKB-SubCell"/>
</dbReference>
<evidence type="ECO:0000256" key="3">
    <source>
        <dbReference type="SAM" id="MobiDB-lite"/>
    </source>
</evidence>
<dbReference type="PANTHER" id="PTHR46613">
    <property type="entry name" value="RADIAL SPOKE HEAD 10 HOMOLOG B-RELATED"/>
    <property type="match status" value="1"/>
</dbReference>
<protein>
    <submittedName>
        <fullName evidence="4">Uncharacterized protein</fullName>
    </submittedName>
</protein>
<feature type="region of interest" description="Disordered" evidence="3">
    <location>
        <begin position="100"/>
        <end position="121"/>
    </location>
</feature>
<dbReference type="AlphaFoldDB" id="A0A7S0Z2A6"/>
<organism evidence="4">
    <name type="scientific">Hemiselmis tepida</name>
    <dbReference type="NCBI Taxonomy" id="464990"/>
    <lineage>
        <taxon>Eukaryota</taxon>
        <taxon>Cryptophyceae</taxon>
        <taxon>Cryptomonadales</taxon>
        <taxon>Hemiselmidaceae</taxon>
        <taxon>Hemiselmis</taxon>
    </lineage>
</organism>
<evidence type="ECO:0000313" key="4">
    <source>
        <dbReference type="EMBL" id="CAD8804873.1"/>
    </source>
</evidence>